<dbReference type="InterPro" id="IPR036388">
    <property type="entry name" value="WH-like_DNA-bd_sf"/>
</dbReference>
<dbReference type="GO" id="GO:0003677">
    <property type="term" value="F:DNA binding"/>
    <property type="evidence" value="ECO:0007669"/>
    <property type="project" value="UniProtKB-KW"/>
</dbReference>
<dbReference type="GO" id="GO:0003700">
    <property type="term" value="F:DNA-binding transcription factor activity"/>
    <property type="evidence" value="ECO:0007669"/>
    <property type="project" value="InterPro"/>
</dbReference>
<dbReference type="AlphaFoldDB" id="A0A844GMB0"/>
<proteinExistence type="predicted"/>
<keyword evidence="2" id="KW-0238">DNA-binding</keyword>
<dbReference type="Gene3D" id="1.10.10.10">
    <property type="entry name" value="Winged helix-like DNA-binding domain superfamily/Winged helix DNA-binding domain"/>
    <property type="match status" value="1"/>
</dbReference>
<dbReference type="Proteomes" id="UP000437824">
    <property type="component" value="Unassembled WGS sequence"/>
</dbReference>
<comment type="caution">
    <text evidence="5">The sequence shown here is derived from an EMBL/GenBank/DDBJ whole genome shotgun (WGS) entry which is preliminary data.</text>
</comment>
<evidence type="ECO:0000256" key="2">
    <source>
        <dbReference type="ARBA" id="ARBA00023125"/>
    </source>
</evidence>
<dbReference type="InterPro" id="IPR036390">
    <property type="entry name" value="WH_DNA-bd_sf"/>
</dbReference>
<name>A0A844GMB0_9FIRM</name>
<dbReference type="PROSITE" id="PS01117">
    <property type="entry name" value="HTH_MARR_1"/>
    <property type="match status" value="1"/>
</dbReference>
<dbReference type="RefSeq" id="WP_118508307.1">
    <property type="nucleotide sequence ID" value="NZ_WMBC01000005.1"/>
</dbReference>
<keyword evidence="1" id="KW-0805">Transcription regulation</keyword>
<evidence type="ECO:0000256" key="3">
    <source>
        <dbReference type="ARBA" id="ARBA00023163"/>
    </source>
</evidence>
<evidence type="ECO:0000313" key="6">
    <source>
        <dbReference type="Proteomes" id="UP000437824"/>
    </source>
</evidence>
<reference evidence="5 6" key="1">
    <citation type="submission" date="2019-11" db="EMBL/GenBank/DDBJ databases">
        <title>Draft genome sequence of Blautia luti DSM 14534T, isolated from human stool.</title>
        <authorList>
            <person name="Ortiz R."/>
            <person name="Melis-Arcos F."/>
            <person name="Covarrubias P."/>
            <person name="Cardenas J.P."/>
            <person name="Perez-Donoso J."/>
            <person name="Almonacid D."/>
        </authorList>
    </citation>
    <scope>NUCLEOTIDE SEQUENCE [LARGE SCALE GENOMIC DNA]</scope>
    <source>
        <strain evidence="5 6">DSM 14534</strain>
    </source>
</reference>
<dbReference type="InterPro" id="IPR000835">
    <property type="entry name" value="HTH_MarR-typ"/>
</dbReference>
<feature type="domain" description="HTH marR-type" evidence="4">
    <location>
        <begin position="1"/>
        <end position="136"/>
    </location>
</feature>
<evidence type="ECO:0000256" key="1">
    <source>
        <dbReference type="ARBA" id="ARBA00023015"/>
    </source>
</evidence>
<dbReference type="InterPro" id="IPR023187">
    <property type="entry name" value="Tscrpt_reg_MarR-type_CS"/>
</dbReference>
<dbReference type="PROSITE" id="PS50995">
    <property type="entry name" value="HTH_MARR_2"/>
    <property type="match status" value="1"/>
</dbReference>
<dbReference type="SUPFAM" id="SSF46785">
    <property type="entry name" value="Winged helix' DNA-binding domain"/>
    <property type="match status" value="1"/>
</dbReference>
<protein>
    <submittedName>
        <fullName evidence="5">MarR family transcriptional regulator</fullName>
    </submittedName>
</protein>
<dbReference type="PANTHER" id="PTHR42756">
    <property type="entry name" value="TRANSCRIPTIONAL REGULATOR, MARR"/>
    <property type="match status" value="1"/>
</dbReference>
<dbReference type="EMBL" id="WMBC01000005">
    <property type="protein sequence ID" value="MTD61154.1"/>
    <property type="molecule type" value="Genomic_DNA"/>
</dbReference>
<organism evidence="5 6">
    <name type="scientific">Blautia luti DSM 14534 = JCM 17040</name>
    <dbReference type="NCBI Taxonomy" id="649762"/>
    <lineage>
        <taxon>Bacteria</taxon>
        <taxon>Bacillati</taxon>
        <taxon>Bacillota</taxon>
        <taxon>Clostridia</taxon>
        <taxon>Lachnospirales</taxon>
        <taxon>Lachnospiraceae</taxon>
        <taxon>Blautia</taxon>
    </lineage>
</organism>
<dbReference type="SMART" id="SM00347">
    <property type="entry name" value="HTH_MARR"/>
    <property type="match status" value="1"/>
</dbReference>
<dbReference type="PANTHER" id="PTHR42756:SF1">
    <property type="entry name" value="TRANSCRIPTIONAL REPRESSOR OF EMRAB OPERON"/>
    <property type="match status" value="1"/>
</dbReference>
<accession>A0A844GMB0</accession>
<dbReference type="Pfam" id="PF12802">
    <property type="entry name" value="MarR_2"/>
    <property type="match status" value="1"/>
</dbReference>
<evidence type="ECO:0000313" key="5">
    <source>
        <dbReference type="EMBL" id="MTD61154.1"/>
    </source>
</evidence>
<evidence type="ECO:0000259" key="4">
    <source>
        <dbReference type="PROSITE" id="PS50995"/>
    </source>
</evidence>
<gene>
    <name evidence="5" type="ORF">GKZ57_07720</name>
</gene>
<keyword evidence="3" id="KW-0804">Transcription</keyword>
<sequence>MTPSTFITFFHDALSAYNKMCEPILHEFDIPQVSFDILMFLKNNPDLCTAQQISEFRNIKKNLVSVHVDKLVAAGYLQRGTVAGDRRKILLSCTEKAKPILKAGLKMQQDFNQKLILNIPKEYMSIYKEIIDSMAANARQMMNE</sequence>